<proteinExistence type="predicted"/>
<evidence type="ECO:0000313" key="9">
    <source>
        <dbReference type="Proteomes" id="UP000178726"/>
    </source>
</evidence>
<dbReference type="InterPro" id="IPR051269">
    <property type="entry name" value="Fe-S_cluster_ET"/>
</dbReference>
<dbReference type="PRINTS" id="PR00352">
    <property type="entry name" value="3FE4SFRDOXIN"/>
</dbReference>
<evidence type="ECO:0000256" key="6">
    <source>
        <dbReference type="RuleBase" id="RU368020"/>
    </source>
</evidence>
<dbReference type="Proteomes" id="UP000178726">
    <property type="component" value="Unassembled WGS sequence"/>
</dbReference>
<dbReference type="AlphaFoldDB" id="A0A1F6N9W1"/>
<gene>
    <name evidence="8" type="ORF">A3I29_01165</name>
</gene>
<keyword evidence="3 6" id="KW-0249">Electron transport</keyword>
<dbReference type="GO" id="GO:0051536">
    <property type="term" value="F:iron-sulfur cluster binding"/>
    <property type="evidence" value="ECO:0007669"/>
    <property type="project" value="UniProtKB-KW"/>
</dbReference>
<feature type="domain" description="4Fe-4S ferredoxin-type" evidence="7">
    <location>
        <begin position="2"/>
        <end position="30"/>
    </location>
</feature>
<evidence type="ECO:0000256" key="2">
    <source>
        <dbReference type="ARBA" id="ARBA00022723"/>
    </source>
</evidence>
<name>A0A1F6N9W1_9BACT</name>
<evidence type="ECO:0000313" key="8">
    <source>
        <dbReference type="EMBL" id="OGH80706.1"/>
    </source>
</evidence>
<dbReference type="InterPro" id="IPR017896">
    <property type="entry name" value="4Fe4S_Fe-S-bd"/>
</dbReference>
<dbReference type="Pfam" id="PF13370">
    <property type="entry name" value="Fer4_13"/>
    <property type="match status" value="1"/>
</dbReference>
<reference evidence="8 9" key="1">
    <citation type="journal article" date="2016" name="Nat. Commun.">
        <title>Thousands of microbial genomes shed light on interconnected biogeochemical processes in an aquifer system.</title>
        <authorList>
            <person name="Anantharaman K."/>
            <person name="Brown C.T."/>
            <person name="Hug L.A."/>
            <person name="Sharon I."/>
            <person name="Castelle C.J."/>
            <person name="Probst A.J."/>
            <person name="Thomas B.C."/>
            <person name="Singh A."/>
            <person name="Wilkins M.J."/>
            <person name="Karaoz U."/>
            <person name="Brodie E.L."/>
            <person name="Williams K.H."/>
            <person name="Hubbard S.S."/>
            <person name="Banfield J.F."/>
        </authorList>
    </citation>
    <scope>NUCLEOTIDE SEQUENCE [LARGE SCALE GENOMIC DNA]</scope>
</reference>
<comment type="function">
    <text evidence="6">Ferredoxins are iron-sulfur proteins that transfer electrons in a wide variety of metabolic reactions.</text>
</comment>
<dbReference type="GO" id="GO:0005506">
    <property type="term" value="F:iron ion binding"/>
    <property type="evidence" value="ECO:0007669"/>
    <property type="project" value="UniProtKB-UniRule"/>
</dbReference>
<dbReference type="STRING" id="1798689.A3I29_01165"/>
<accession>A0A1F6N9W1</accession>
<evidence type="ECO:0000256" key="4">
    <source>
        <dbReference type="ARBA" id="ARBA00023004"/>
    </source>
</evidence>
<dbReference type="PROSITE" id="PS51379">
    <property type="entry name" value="4FE4S_FER_2"/>
    <property type="match status" value="1"/>
</dbReference>
<keyword evidence="2 6" id="KW-0479">Metal-binding</keyword>
<dbReference type="GO" id="GO:0009055">
    <property type="term" value="F:electron transfer activity"/>
    <property type="evidence" value="ECO:0007669"/>
    <property type="project" value="UniProtKB-UniRule"/>
</dbReference>
<evidence type="ECO:0000256" key="1">
    <source>
        <dbReference type="ARBA" id="ARBA00022448"/>
    </source>
</evidence>
<keyword evidence="4 6" id="KW-0408">Iron</keyword>
<keyword evidence="5 6" id="KW-0411">Iron-sulfur</keyword>
<dbReference type="PANTHER" id="PTHR36923">
    <property type="entry name" value="FERREDOXIN"/>
    <property type="match status" value="1"/>
</dbReference>
<comment type="caution">
    <text evidence="8">The sequence shown here is derived from an EMBL/GenBank/DDBJ whole genome shotgun (WGS) entry which is preliminary data.</text>
</comment>
<dbReference type="PANTHER" id="PTHR36923:SF3">
    <property type="entry name" value="FERREDOXIN"/>
    <property type="match status" value="1"/>
</dbReference>
<keyword evidence="1 6" id="KW-0813">Transport</keyword>
<dbReference type="InterPro" id="IPR001080">
    <property type="entry name" value="3Fe4S_ferredoxin"/>
</dbReference>
<dbReference type="SUPFAM" id="SSF54862">
    <property type="entry name" value="4Fe-4S ferredoxins"/>
    <property type="match status" value="1"/>
</dbReference>
<dbReference type="Gene3D" id="3.30.70.20">
    <property type="match status" value="1"/>
</dbReference>
<sequence length="72" mass="7856">MRRIVVDRIKCIGANSCVAVAPGVFQLDDQNLAYVTDPDSTDEDTIRLSAESCPVLAVLLFDADGKQLFPEE</sequence>
<dbReference type="EMBL" id="MFQK01000035">
    <property type="protein sequence ID" value="OGH80706.1"/>
    <property type="molecule type" value="Genomic_DNA"/>
</dbReference>
<evidence type="ECO:0000259" key="7">
    <source>
        <dbReference type="PROSITE" id="PS51379"/>
    </source>
</evidence>
<protein>
    <recommendedName>
        <fullName evidence="6">Ferredoxin</fullName>
    </recommendedName>
</protein>
<organism evidence="8 9">
    <name type="scientific">Candidatus Magasanikbacteria bacterium RIFCSPLOWO2_02_FULL_44_11</name>
    <dbReference type="NCBI Taxonomy" id="1798689"/>
    <lineage>
        <taxon>Bacteria</taxon>
        <taxon>Candidatus Magasanikiibacteriota</taxon>
    </lineage>
</organism>
<evidence type="ECO:0000256" key="3">
    <source>
        <dbReference type="ARBA" id="ARBA00022982"/>
    </source>
</evidence>
<evidence type="ECO:0000256" key="5">
    <source>
        <dbReference type="ARBA" id="ARBA00023014"/>
    </source>
</evidence>